<organism evidence="2">
    <name type="scientific">marine sediment metagenome</name>
    <dbReference type="NCBI Taxonomy" id="412755"/>
    <lineage>
        <taxon>unclassified sequences</taxon>
        <taxon>metagenomes</taxon>
        <taxon>ecological metagenomes</taxon>
    </lineage>
</organism>
<proteinExistence type="predicted"/>
<reference evidence="2" key="1">
    <citation type="journal article" date="2014" name="Front. Microbiol.">
        <title>High frequency of phylogenetically diverse reductive dehalogenase-homologous genes in deep subseafloor sedimentary metagenomes.</title>
        <authorList>
            <person name="Kawai M."/>
            <person name="Futagami T."/>
            <person name="Toyoda A."/>
            <person name="Takaki Y."/>
            <person name="Nishi S."/>
            <person name="Hori S."/>
            <person name="Arai W."/>
            <person name="Tsubouchi T."/>
            <person name="Morono Y."/>
            <person name="Uchiyama I."/>
            <person name="Ito T."/>
            <person name="Fujiyama A."/>
            <person name="Inagaki F."/>
            <person name="Takami H."/>
        </authorList>
    </citation>
    <scope>NUCLEOTIDE SEQUENCE</scope>
    <source>
        <strain evidence="2">Expedition CK06-06</strain>
    </source>
</reference>
<dbReference type="SUPFAM" id="SSF63411">
    <property type="entry name" value="LuxS/MPP-like metallohydrolase"/>
    <property type="match status" value="1"/>
</dbReference>
<name>X1FV41_9ZZZZ</name>
<dbReference type="InterPro" id="IPR011249">
    <property type="entry name" value="Metalloenz_LuxS/M16"/>
</dbReference>
<sequence>MNLRESKGYAYYAFSELDFFKNCSVFFVKAKVRPEVTYSSIKEILQEIDKITKEEIPSSEIEQAKSYLIGNFPLQIQTLDKLTSRVSEIKALDLGEEHWSKYYENIMLVSSERVFETARKYPLLTPVVVIVGDKNIIIDHIQEFEEVFVYDNKG</sequence>
<accession>X1FV41</accession>
<gene>
    <name evidence="2" type="ORF">S03H2_35611</name>
</gene>
<dbReference type="Gene3D" id="3.30.830.10">
    <property type="entry name" value="Metalloenzyme, LuxS/M16 peptidase-like"/>
    <property type="match status" value="1"/>
</dbReference>
<protein>
    <recommendedName>
        <fullName evidence="1">Peptidase M16 C-terminal domain-containing protein</fullName>
    </recommendedName>
</protein>
<evidence type="ECO:0000313" key="2">
    <source>
        <dbReference type="EMBL" id="GAH49496.1"/>
    </source>
</evidence>
<dbReference type="GO" id="GO:0046872">
    <property type="term" value="F:metal ion binding"/>
    <property type="evidence" value="ECO:0007669"/>
    <property type="project" value="InterPro"/>
</dbReference>
<feature type="non-terminal residue" evidence="2">
    <location>
        <position position="154"/>
    </location>
</feature>
<dbReference type="AlphaFoldDB" id="X1FV41"/>
<feature type="domain" description="Peptidase M16 C-terminal" evidence="1">
    <location>
        <begin position="2"/>
        <end position="67"/>
    </location>
</feature>
<dbReference type="InterPro" id="IPR007863">
    <property type="entry name" value="Peptidase_M16_C"/>
</dbReference>
<evidence type="ECO:0000259" key="1">
    <source>
        <dbReference type="Pfam" id="PF05193"/>
    </source>
</evidence>
<dbReference type="EMBL" id="BARU01021799">
    <property type="protein sequence ID" value="GAH49496.1"/>
    <property type="molecule type" value="Genomic_DNA"/>
</dbReference>
<dbReference type="Pfam" id="PF05193">
    <property type="entry name" value="Peptidase_M16_C"/>
    <property type="match status" value="1"/>
</dbReference>
<comment type="caution">
    <text evidence="2">The sequence shown here is derived from an EMBL/GenBank/DDBJ whole genome shotgun (WGS) entry which is preliminary data.</text>
</comment>